<accession>A0ABS6BE31</accession>
<dbReference type="PROSITE" id="PS51186">
    <property type="entry name" value="GNAT"/>
    <property type="match status" value="1"/>
</dbReference>
<dbReference type="InterPro" id="IPR050832">
    <property type="entry name" value="Bact_Acetyltransf"/>
</dbReference>
<keyword evidence="1" id="KW-0808">Transferase</keyword>
<feature type="domain" description="N-acetyltransferase" evidence="3">
    <location>
        <begin position="3"/>
        <end position="173"/>
    </location>
</feature>
<dbReference type="CDD" id="cd04301">
    <property type="entry name" value="NAT_SF"/>
    <property type="match status" value="1"/>
</dbReference>
<gene>
    <name evidence="4" type="ORF">KOF26_01695</name>
</gene>
<protein>
    <submittedName>
        <fullName evidence="4">GNAT family N-acetyltransferase</fullName>
    </submittedName>
</protein>
<evidence type="ECO:0000313" key="4">
    <source>
        <dbReference type="EMBL" id="MBU3076565.1"/>
    </source>
</evidence>
<dbReference type="RefSeq" id="WP_216318971.1">
    <property type="nucleotide sequence ID" value="NZ_JAHKRT010000001.1"/>
</dbReference>
<proteinExistence type="predicted"/>
<evidence type="ECO:0000256" key="2">
    <source>
        <dbReference type="ARBA" id="ARBA00023315"/>
    </source>
</evidence>
<sequence length="173" mass="18996">MRWRIRRADERDADALALIGSATFLDAYAGRMPGAGIVAHAAAKNQPATYARWGTAADHALWLVEADEGGAPVGYQVVAPPDMDGFTAAPGDVELKRIYLLSRLYGTGAGQALMDEAIRWAREQGMARLLLALWDENFRALAFYRRQGFAQIGQRRFQVGAQVYDDPVLALDL</sequence>
<dbReference type="Proteomes" id="UP000776276">
    <property type="component" value="Unassembled WGS sequence"/>
</dbReference>
<dbReference type="InterPro" id="IPR000182">
    <property type="entry name" value="GNAT_dom"/>
</dbReference>
<dbReference type="PANTHER" id="PTHR43877">
    <property type="entry name" value="AMINOALKYLPHOSPHONATE N-ACETYLTRANSFERASE-RELATED-RELATED"/>
    <property type="match status" value="1"/>
</dbReference>
<keyword evidence="5" id="KW-1185">Reference proteome</keyword>
<name>A0ABS6BE31_9SPHN</name>
<keyword evidence="2" id="KW-0012">Acyltransferase</keyword>
<comment type="caution">
    <text evidence="4">The sequence shown here is derived from an EMBL/GenBank/DDBJ whole genome shotgun (WGS) entry which is preliminary data.</text>
</comment>
<reference evidence="4 5" key="1">
    <citation type="submission" date="2021-06" db="EMBL/GenBank/DDBJ databases">
        <title>Sphingomonas sp. XMGL2, whole genome shotgun sequencing project.</title>
        <authorList>
            <person name="Zhao G."/>
            <person name="Shen L."/>
        </authorList>
    </citation>
    <scope>NUCLEOTIDE SEQUENCE [LARGE SCALE GENOMIC DNA]</scope>
    <source>
        <strain evidence="4 5">XMGL2</strain>
    </source>
</reference>
<evidence type="ECO:0000256" key="1">
    <source>
        <dbReference type="ARBA" id="ARBA00022679"/>
    </source>
</evidence>
<evidence type="ECO:0000259" key="3">
    <source>
        <dbReference type="PROSITE" id="PS51186"/>
    </source>
</evidence>
<dbReference type="Pfam" id="PF00583">
    <property type="entry name" value="Acetyltransf_1"/>
    <property type="match status" value="1"/>
</dbReference>
<evidence type="ECO:0000313" key="5">
    <source>
        <dbReference type="Proteomes" id="UP000776276"/>
    </source>
</evidence>
<dbReference type="EMBL" id="JAHKRT010000001">
    <property type="protein sequence ID" value="MBU3076565.1"/>
    <property type="molecule type" value="Genomic_DNA"/>
</dbReference>
<organism evidence="4 5">
    <name type="scientific">Sphingomonas quercus</name>
    <dbReference type="NCBI Taxonomy" id="2842451"/>
    <lineage>
        <taxon>Bacteria</taxon>
        <taxon>Pseudomonadati</taxon>
        <taxon>Pseudomonadota</taxon>
        <taxon>Alphaproteobacteria</taxon>
        <taxon>Sphingomonadales</taxon>
        <taxon>Sphingomonadaceae</taxon>
        <taxon>Sphingomonas</taxon>
    </lineage>
</organism>